<gene>
    <name evidence="3" type="ORF">MGAL_10B069498</name>
</gene>
<feature type="compositionally biased region" description="Polar residues" evidence="1">
    <location>
        <begin position="31"/>
        <end position="46"/>
    </location>
</feature>
<evidence type="ECO:0000256" key="2">
    <source>
        <dbReference type="SAM" id="Phobius"/>
    </source>
</evidence>
<keyword evidence="4" id="KW-1185">Reference proteome</keyword>
<dbReference type="PANTHER" id="PTHR33444">
    <property type="entry name" value="SI:DKEY-19B23.12-RELATED"/>
    <property type="match status" value="1"/>
</dbReference>
<organism evidence="3 4">
    <name type="scientific">Mytilus galloprovincialis</name>
    <name type="common">Mediterranean mussel</name>
    <dbReference type="NCBI Taxonomy" id="29158"/>
    <lineage>
        <taxon>Eukaryota</taxon>
        <taxon>Metazoa</taxon>
        <taxon>Spiralia</taxon>
        <taxon>Lophotrochozoa</taxon>
        <taxon>Mollusca</taxon>
        <taxon>Bivalvia</taxon>
        <taxon>Autobranchia</taxon>
        <taxon>Pteriomorphia</taxon>
        <taxon>Mytilida</taxon>
        <taxon>Mytiloidea</taxon>
        <taxon>Mytilidae</taxon>
        <taxon>Mytilinae</taxon>
        <taxon>Mytilus</taxon>
    </lineage>
</organism>
<feature type="transmembrane region" description="Helical" evidence="2">
    <location>
        <begin position="219"/>
        <end position="239"/>
    </location>
</feature>
<evidence type="ECO:0000256" key="1">
    <source>
        <dbReference type="SAM" id="MobiDB-lite"/>
    </source>
</evidence>
<feature type="transmembrane region" description="Helical" evidence="2">
    <location>
        <begin position="140"/>
        <end position="161"/>
    </location>
</feature>
<accession>A0A8B6ENA7</accession>
<keyword evidence="2" id="KW-0472">Membrane</keyword>
<evidence type="ECO:0000313" key="4">
    <source>
        <dbReference type="Proteomes" id="UP000596742"/>
    </source>
</evidence>
<sequence>MSMLVRTGTVVRKNRRRSSSKGSTRRGSAPTVLQPTAPSPSSHLGINQNVRTYLTPQPSPSKSVTFSFDSERMVASGANSRQHSIVSEKPSNYGSVVLWRDTSEPDFSFNLMSNLCEAMVEANGTCDFIQRAFLIMCGTWPVTVLTGVLMSMPIAMMIIGVKYLEDCPKERKLPIYLLVGGCFGTIKLTLMMCSQVRLLNDEDDDDYHDDNELATISRMANVGLTIFLSIWFVFGNYVIPVVRLL</sequence>
<dbReference type="PANTHER" id="PTHR33444:SF7">
    <property type="entry name" value="TRANSMEMBRANE PROTEIN 272"/>
    <property type="match status" value="1"/>
</dbReference>
<dbReference type="AlphaFoldDB" id="A0A8B6ENA7"/>
<feature type="transmembrane region" description="Helical" evidence="2">
    <location>
        <begin position="173"/>
        <end position="199"/>
    </location>
</feature>
<dbReference type="EMBL" id="UYJE01005359">
    <property type="protein sequence ID" value="VDI36791.1"/>
    <property type="molecule type" value="Genomic_DNA"/>
</dbReference>
<feature type="region of interest" description="Disordered" evidence="1">
    <location>
        <begin position="1"/>
        <end position="46"/>
    </location>
</feature>
<proteinExistence type="predicted"/>
<comment type="caution">
    <text evidence="3">The sequence shown here is derived from an EMBL/GenBank/DDBJ whole genome shotgun (WGS) entry which is preliminary data.</text>
</comment>
<protein>
    <submittedName>
        <fullName evidence="3">Uncharacterized protein</fullName>
    </submittedName>
</protein>
<dbReference type="OrthoDB" id="6157510at2759"/>
<name>A0A8B6ENA7_MYTGA</name>
<dbReference type="InterPro" id="IPR040350">
    <property type="entry name" value="TMEM272"/>
</dbReference>
<dbReference type="Proteomes" id="UP000596742">
    <property type="component" value="Unassembled WGS sequence"/>
</dbReference>
<keyword evidence="2" id="KW-1133">Transmembrane helix</keyword>
<evidence type="ECO:0000313" key="3">
    <source>
        <dbReference type="EMBL" id="VDI36791.1"/>
    </source>
</evidence>
<reference evidence="3" key="1">
    <citation type="submission" date="2018-11" db="EMBL/GenBank/DDBJ databases">
        <authorList>
            <person name="Alioto T."/>
            <person name="Alioto T."/>
        </authorList>
    </citation>
    <scope>NUCLEOTIDE SEQUENCE</scope>
</reference>
<keyword evidence="2" id="KW-0812">Transmembrane</keyword>